<evidence type="ECO:0000256" key="1">
    <source>
        <dbReference type="ARBA" id="ARBA00038376"/>
    </source>
</evidence>
<dbReference type="InterPro" id="IPR036291">
    <property type="entry name" value="NAD(P)-bd_dom_sf"/>
</dbReference>
<gene>
    <name evidence="3" type="ORF">Micbo1qcDRAFT_218511</name>
</gene>
<dbReference type="SUPFAM" id="SSF51735">
    <property type="entry name" value="NAD(P)-binding Rossmann-fold domains"/>
    <property type="match status" value="1"/>
</dbReference>
<evidence type="ECO:0000313" key="3">
    <source>
        <dbReference type="EMBL" id="KXJ86798.1"/>
    </source>
</evidence>
<dbReference type="AlphaFoldDB" id="A0A136IPL3"/>
<dbReference type="InterPro" id="IPR016040">
    <property type="entry name" value="NAD(P)-bd_dom"/>
</dbReference>
<name>A0A136IPL3_9PEZI</name>
<evidence type="ECO:0000313" key="4">
    <source>
        <dbReference type="Proteomes" id="UP000070501"/>
    </source>
</evidence>
<accession>A0A136IPL3</accession>
<dbReference type="OrthoDB" id="10254604at2759"/>
<sequence>MAPHHILVIGGSGKIAKLLTPMLLQRSWTVTSMIRNPDQVADLQKLSEGVSGSGKLNVLVRSVEDVKSVADARSILDEVAADYVVWSAGAGGKGPAERTFTVDRDAASHFIRASAATPRVTKFLMVSFITSRLAKPAWWSDKTFDEGMAAIKKALPKYYEAKIAADEVLYRESLARGDGFAGICLRPGTLTDKPDSGKVALGKLPVASGDSSRETVASVIAHLLAKEGIKSCWLDLIDGDEEDTATAVDRVVREGVNCAEGEPFAKI</sequence>
<dbReference type="Proteomes" id="UP000070501">
    <property type="component" value="Unassembled WGS sequence"/>
</dbReference>
<organism evidence="3 4">
    <name type="scientific">Microdochium bolleyi</name>
    <dbReference type="NCBI Taxonomy" id="196109"/>
    <lineage>
        <taxon>Eukaryota</taxon>
        <taxon>Fungi</taxon>
        <taxon>Dikarya</taxon>
        <taxon>Ascomycota</taxon>
        <taxon>Pezizomycotina</taxon>
        <taxon>Sordariomycetes</taxon>
        <taxon>Xylariomycetidae</taxon>
        <taxon>Xylariales</taxon>
        <taxon>Microdochiaceae</taxon>
        <taxon>Microdochium</taxon>
    </lineage>
</organism>
<comment type="similarity">
    <text evidence="1">Belongs to the avfA family.</text>
</comment>
<keyword evidence="4" id="KW-1185">Reference proteome</keyword>
<reference evidence="4" key="1">
    <citation type="submission" date="2016-02" db="EMBL/GenBank/DDBJ databases">
        <title>Draft genome sequence of Microdochium bolleyi, a fungal endophyte of beachgrass.</title>
        <authorList>
            <consortium name="DOE Joint Genome Institute"/>
            <person name="David A.S."/>
            <person name="May G."/>
            <person name="Haridas S."/>
            <person name="Lim J."/>
            <person name="Wang M."/>
            <person name="Labutti K."/>
            <person name="Lipzen A."/>
            <person name="Barry K."/>
            <person name="Grigoriev I.V."/>
        </authorList>
    </citation>
    <scope>NUCLEOTIDE SEQUENCE [LARGE SCALE GENOMIC DNA]</scope>
    <source>
        <strain evidence="4">J235TASD1</strain>
    </source>
</reference>
<dbReference type="EMBL" id="KQ964265">
    <property type="protein sequence ID" value="KXJ86798.1"/>
    <property type="molecule type" value="Genomic_DNA"/>
</dbReference>
<dbReference type="PANTHER" id="PTHR15020:SF50">
    <property type="entry name" value="UPF0659 PROTEIN YMR090W"/>
    <property type="match status" value="1"/>
</dbReference>
<dbReference type="STRING" id="196109.A0A136IPL3"/>
<feature type="domain" description="NAD(P)-binding" evidence="2">
    <location>
        <begin position="10"/>
        <end position="226"/>
    </location>
</feature>
<dbReference type="FunCoup" id="A0A136IPL3">
    <property type="interactions" value="667"/>
</dbReference>
<dbReference type="PANTHER" id="PTHR15020">
    <property type="entry name" value="FLAVIN REDUCTASE-RELATED"/>
    <property type="match status" value="1"/>
</dbReference>
<evidence type="ECO:0000259" key="2">
    <source>
        <dbReference type="Pfam" id="PF13460"/>
    </source>
</evidence>
<dbReference type="InParanoid" id="A0A136IPL3"/>
<proteinExistence type="inferred from homology"/>
<dbReference type="Pfam" id="PF13460">
    <property type="entry name" value="NAD_binding_10"/>
    <property type="match status" value="1"/>
</dbReference>
<dbReference type="Gene3D" id="3.40.50.720">
    <property type="entry name" value="NAD(P)-binding Rossmann-like Domain"/>
    <property type="match status" value="1"/>
</dbReference>
<protein>
    <submittedName>
        <fullName evidence="3">NAD dependent epimerase/dehydratase</fullName>
    </submittedName>
</protein>